<dbReference type="AlphaFoldDB" id="A0A0C9WRP4"/>
<proteinExistence type="predicted"/>
<reference evidence="2" key="2">
    <citation type="submission" date="2015-01" db="EMBL/GenBank/DDBJ databases">
        <title>Evolutionary Origins and Diversification of the Mycorrhizal Mutualists.</title>
        <authorList>
            <consortium name="DOE Joint Genome Institute"/>
            <consortium name="Mycorrhizal Genomics Consortium"/>
            <person name="Kohler A."/>
            <person name="Kuo A."/>
            <person name="Nagy L.G."/>
            <person name="Floudas D."/>
            <person name="Copeland A."/>
            <person name="Barry K.W."/>
            <person name="Cichocki N."/>
            <person name="Veneault-Fourrey C."/>
            <person name="LaButti K."/>
            <person name="Lindquist E.A."/>
            <person name="Lipzen A."/>
            <person name="Lundell T."/>
            <person name="Morin E."/>
            <person name="Murat C."/>
            <person name="Riley R."/>
            <person name="Ohm R."/>
            <person name="Sun H."/>
            <person name="Tunlid A."/>
            <person name="Henrissat B."/>
            <person name="Grigoriev I.V."/>
            <person name="Hibbett D.S."/>
            <person name="Martin F."/>
        </authorList>
    </citation>
    <scope>NUCLEOTIDE SEQUENCE [LARGE SCALE GENOMIC DNA]</scope>
    <source>
        <strain evidence="2">LaAM-08-1</strain>
    </source>
</reference>
<dbReference type="HOGENOM" id="CLU_2740445_0_0_1"/>
<organism evidence="1 2">
    <name type="scientific">Laccaria amethystina LaAM-08-1</name>
    <dbReference type="NCBI Taxonomy" id="1095629"/>
    <lineage>
        <taxon>Eukaryota</taxon>
        <taxon>Fungi</taxon>
        <taxon>Dikarya</taxon>
        <taxon>Basidiomycota</taxon>
        <taxon>Agaricomycotina</taxon>
        <taxon>Agaricomycetes</taxon>
        <taxon>Agaricomycetidae</taxon>
        <taxon>Agaricales</taxon>
        <taxon>Agaricineae</taxon>
        <taxon>Hydnangiaceae</taxon>
        <taxon>Laccaria</taxon>
    </lineage>
</organism>
<reference evidence="1 2" key="1">
    <citation type="submission" date="2014-04" db="EMBL/GenBank/DDBJ databases">
        <authorList>
            <consortium name="DOE Joint Genome Institute"/>
            <person name="Kuo A."/>
            <person name="Kohler A."/>
            <person name="Nagy L.G."/>
            <person name="Floudas D."/>
            <person name="Copeland A."/>
            <person name="Barry K.W."/>
            <person name="Cichocki N."/>
            <person name="Veneault-Fourrey C."/>
            <person name="LaButti K."/>
            <person name="Lindquist E.A."/>
            <person name="Lipzen A."/>
            <person name="Lundell T."/>
            <person name="Morin E."/>
            <person name="Murat C."/>
            <person name="Sun H."/>
            <person name="Tunlid A."/>
            <person name="Henrissat B."/>
            <person name="Grigoriev I.V."/>
            <person name="Hibbett D.S."/>
            <person name="Martin F."/>
            <person name="Nordberg H.P."/>
            <person name="Cantor M.N."/>
            <person name="Hua S.X."/>
        </authorList>
    </citation>
    <scope>NUCLEOTIDE SEQUENCE [LARGE SCALE GENOMIC DNA]</scope>
    <source>
        <strain evidence="1 2">LaAM-08-1</strain>
    </source>
</reference>
<name>A0A0C9WRP4_9AGAR</name>
<dbReference type="EMBL" id="KN839157">
    <property type="protein sequence ID" value="KIJ90548.1"/>
    <property type="molecule type" value="Genomic_DNA"/>
</dbReference>
<dbReference type="Proteomes" id="UP000054477">
    <property type="component" value="Unassembled WGS sequence"/>
</dbReference>
<gene>
    <name evidence="1" type="ORF">K443DRAFT_540745</name>
</gene>
<protein>
    <submittedName>
        <fullName evidence="1">Uncharacterized protein</fullName>
    </submittedName>
</protein>
<accession>A0A0C9WRP4</accession>
<sequence>MMAVVEENVDVDQTVVDLRLSSSPPLDHLRGLLVLRSVGRSVVLPSTLLPAKPTFIPHCHPLRKTNNARKS</sequence>
<keyword evidence="2" id="KW-1185">Reference proteome</keyword>
<evidence type="ECO:0000313" key="2">
    <source>
        <dbReference type="Proteomes" id="UP000054477"/>
    </source>
</evidence>
<evidence type="ECO:0000313" key="1">
    <source>
        <dbReference type="EMBL" id="KIJ90548.1"/>
    </source>
</evidence>